<proteinExistence type="predicted"/>
<evidence type="ECO:0000313" key="1">
    <source>
        <dbReference type="EMBL" id="KHN93767.1"/>
    </source>
</evidence>
<keyword evidence="2" id="KW-1185">Reference proteome</keyword>
<dbReference type="STRING" id="1081103.A0A0B2WJZ0"/>
<protein>
    <submittedName>
        <fullName evidence="1">Heterokaryon incompatibility protein 6</fullName>
    </submittedName>
</protein>
<dbReference type="RefSeq" id="XP_040674833.1">
    <property type="nucleotide sequence ID" value="XM_040827166.1"/>
</dbReference>
<accession>A0A0B2WJZ0</accession>
<dbReference type="EMBL" id="AZHE01000053">
    <property type="protein sequence ID" value="KHN93767.1"/>
    <property type="molecule type" value="Genomic_DNA"/>
</dbReference>
<gene>
    <name evidence="1" type="ORF">MAM_08368</name>
</gene>
<comment type="caution">
    <text evidence="1">The sequence shown here is derived from an EMBL/GenBank/DDBJ whole genome shotgun (WGS) entry which is preliminary data.</text>
</comment>
<dbReference type="HOGENOM" id="CLU_1200066_0_0_1"/>
<organism evidence="1 2">
    <name type="scientific">Metarhizium album (strain ARSEF 1941)</name>
    <dbReference type="NCBI Taxonomy" id="1081103"/>
    <lineage>
        <taxon>Eukaryota</taxon>
        <taxon>Fungi</taxon>
        <taxon>Dikarya</taxon>
        <taxon>Ascomycota</taxon>
        <taxon>Pezizomycotina</taxon>
        <taxon>Sordariomycetes</taxon>
        <taxon>Hypocreomycetidae</taxon>
        <taxon>Hypocreales</taxon>
        <taxon>Clavicipitaceae</taxon>
        <taxon>Metarhizium</taxon>
    </lineage>
</organism>
<dbReference type="OrthoDB" id="2157530at2759"/>
<dbReference type="PANTHER" id="PTHR24148">
    <property type="entry name" value="ANKYRIN REPEAT DOMAIN-CONTAINING PROTEIN 39 HOMOLOG-RELATED"/>
    <property type="match status" value="1"/>
</dbReference>
<dbReference type="GeneID" id="63742823"/>
<dbReference type="AlphaFoldDB" id="A0A0B2WJZ0"/>
<reference evidence="1 2" key="1">
    <citation type="journal article" date="2014" name="Proc. Natl. Acad. Sci. U.S.A.">
        <title>Trajectory and genomic determinants of fungal-pathogen speciation and host adaptation.</title>
        <authorList>
            <person name="Hu X."/>
            <person name="Xiao G."/>
            <person name="Zheng P."/>
            <person name="Shang Y."/>
            <person name="Su Y."/>
            <person name="Zhang X."/>
            <person name="Liu X."/>
            <person name="Zhan S."/>
            <person name="St Leger R.J."/>
            <person name="Wang C."/>
        </authorList>
    </citation>
    <scope>NUCLEOTIDE SEQUENCE [LARGE SCALE GENOMIC DNA]</scope>
    <source>
        <strain evidence="1 2">ARSEF 1941</strain>
    </source>
</reference>
<evidence type="ECO:0000313" key="2">
    <source>
        <dbReference type="Proteomes" id="UP000030816"/>
    </source>
</evidence>
<sequence>MQLGGNDGLKNYLNYAKLQQIKNERGRMGSPEVMELTRDFAATDPANKVFGLLALMSEDDRRAIGPYTQTVEEVFRRFAALQVRRSFTIKMLDSAGLQRRNSSGRRLPSWVPDWAGLTKSPRQIAGVRPVPYAAAGFTEPHVCMIGDESGSGGLSLRGMIVDTIDSVVHVHGAPVTADGEPSILAFHDKFRPAFDNYLRGIRGKPRYMDNQEVFARLLLMDDTYTGRNAIL</sequence>
<dbReference type="InterPro" id="IPR052895">
    <property type="entry name" value="HetReg/Transcr_Mod"/>
</dbReference>
<dbReference type="Proteomes" id="UP000030816">
    <property type="component" value="Unassembled WGS sequence"/>
</dbReference>
<dbReference type="PANTHER" id="PTHR24148:SF64">
    <property type="entry name" value="HETEROKARYON INCOMPATIBILITY DOMAIN-CONTAINING PROTEIN"/>
    <property type="match status" value="1"/>
</dbReference>
<name>A0A0B2WJZ0_METAS</name>